<feature type="region of interest" description="Disordered" evidence="1">
    <location>
        <begin position="1"/>
        <end position="32"/>
    </location>
</feature>
<evidence type="ECO:0000256" key="1">
    <source>
        <dbReference type="SAM" id="MobiDB-lite"/>
    </source>
</evidence>
<dbReference type="AlphaFoldDB" id="Q7Z423"/>
<evidence type="ECO:0000313" key="2">
    <source>
        <dbReference type="EMBL" id="BAC77398.1"/>
    </source>
</evidence>
<feature type="compositionally biased region" description="Polar residues" evidence="1">
    <location>
        <begin position="19"/>
        <end position="32"/>
    </location>
</feature>
<feature type="compositionally biased region" description="Acidic residues" evidence="1">
    <location>
        <begin position="1"/>
        <end position="15"/>
    </location>
</feature>
<organism evidence="2">
    <name type="scientific">Homo sapiens</name>
    <name type="common">Human</name>
    <dbReference type="NCBI Taxonomy" id="9606"/>
    <lineage>
        <taxon>Eukaryota</taxon>
        <taxon>Metazoa</taxon>
        <taxon>Chordata</taxon>
        <taxon>Craniata</taxon>
        <taxon>Vertebrata</taxon>
        <taxon>Euteleostomi</taxon>
        <taxon>Mammalia</taxon>
        <taxon>Eutheria</taxon>
        <taxon>Euarchontoglires</taxon>
        <taxon>Primates</taxon>
        <taxon>Haplorrhini</taxon>
        <taxon>Catarrhini</taxon>
        <taxon>Hominidae</taxon>
        <taxon>Homo</taxon>
    </lineage>
</organism>
<dbReference type="EMBL" id="AB097045">
    <property type="protein sequence ID" value="BAC77398.1"/>
    <property type="molecule type" value="mRNA"/>
</dbReference>
<sequence>MEDEEVAESWEEAADSGEIQISSQSAHCDSGR</sequence>
<name>Q7Z423_HUMAN</name>
<protein>
    <submittedName>
        <fullName evidence="2">Putative MAPK activating protein</fullName>
    </submittedName>
</protein>
<proteinExistence type="evidence at transcript level"/>
<dbReference type="PeptideAtlas" id="Q7Z423"/>
<accession>Q7Z423</accession>
<reference evidence="2" key="1">
    <citation type="journal article" date="2003" name="Oncogene">
        <title>Large-scale identification and characterization of human genes that activate NF-kappaB and MAPK signaling pathways.</title>
        <authorList>
            <person name="Matsuda A."/>
            <person name="Suzuki Y."/>
            <person name="Honda G."/>
            <person name="Muramatsu S."/>
            <person name="Matsuzaki O."/>
            <person name="Nagano Y."/>
            <person name="Doi T."/>
            <person name="Shimotohno K."/>
            <person name="Harada T."/>
            <person name="Nishida E."/>
            <person name="Hayashi H."/>
            <person name="Sugano S."/>
        </authorList>
    </citation>
    <scope>NUCLEOTIDE SEQUENCE</scope>
    <source>
        <tissue evidence="2">Lung</tissue>
    </source>
</reference>